<keyword evidence="3" id="KW-1185">Reference proteome</keyword>
<organism evidence="2 3">
    <name type="scientific">Protea cynaroides</name>
    <dbReference type="NCBI Taxonomy" id="273540"/>
    <lineage>
        <taxon>Eukaryota</taxon>
        <taxon>Viridiplantae</taxon>
        <taxon>Streptophyta</taxon>
        <taxon>Embryophyta</taxon>
        <taxon>Tracheophyta</taxon>
        <taxon>Spermatophyta</taxon>
        <taxon>Magnoliopsida</taxon>
        <taxon>Proteales</taxon>
        <taxon>Proteaceae</taxon>
        <taxon>Protea</taxon>
    </lineage>
</organism>
<dbReference type="Proteomes" id="UP001141806">
    <property type="component" value="Unassembled WGS sequence"/>
</dbReference>
<protein>
    <submittedName>
        <fullName evidence="2">Uncharacterized protein</fullName>
    </submittedName>
</protein>
<sequence>MTSTVSQAEVTPMVVLGSSSGCGSHMVGGTNMEDLTIFSNAVVVTTMTTATAMAVVNPIEGGGKERHAARKKRRWSRREMKKEVGAGHTVNQGGETGDLNQSGQSNGCGKYGHSIKSYPMAKANLVHDEGREDIVGEENLVQQVPQVHGAWADVSDDENAIAENEEARTENDGDNRSRMSELEHALMEADQQCTGRKHTWD</sequence>
<feature type="compositionally biased region" description="Polar residues" evidence="1">
    <location>
        <begin position="89"/>
        <end position="107"/>
    </location>
</feature>
<name>A0A9Q0GRQ9_9MAGN</name>
<comment type="caution">
    <text evidence="2">The sequence shown here is derived from an EMBL/GenBank/DDBJ whole genome shotgun (WGS) entry which is preliminary data.</text>
</comment>
<dbReference type="EMBL" id="JAMYWD010000012">
    <property type="protein sequence ID" value="KAJ4952364.1"/>
    <property type="molecule type" value="Genomic_DNA"/>
</dbReference>
<evidence type="ECO:0000313" key="3">
    <source>
        <dbReference type="Proteomes" id="UP001141806"/>
    </source>
</evidence>
<feature type="region of interest" description="Disordered" evidence="1">
    <location>
        <begin position="62"/>
        <end position="110"/>
    </location>
</feature>
<proteinExistence type="predicted"/>
<gene>
    <name evidence="2" type="ORF">NE237_029196</name>
</gene>
<dbReference type="AlphaFoldDB" id="A0A9Q0GRQ9"/>
<feature type="compositionally biased region" description="Basic residues" evidence="1">
    <location>
        <begin position="67"/>
        <end position="76"/>
    </location>
</feature>
<evidence type="ECO:0000313" key="2">
    <source>
        <dbReference type="EMBL" id="KAJ4952364.1"/>
    </source>
</evidence>
<reference evidence="2" key="1">
    <citation type="journal article" date="2023" name="Plant J.">
        <title>The genome of the king protea, Protea cynaroides.</title>
        <authorList>
            <person name="Chang J."/>
            <person name="Duong T.A."/>
            <person name="Schoeman C."/>
            <person name="Ma X."/>
            <person name="Roodt D."/>
            <person name="Barker N."/>
            <person name="Li Z."/>
            <person name="Van de Peer Y."/>
            <person name="Mizrachi E."/>
        </authorList>
    </citation>
    <scope>NUCLEOTIDE SEQUENCE</scope>
    <source>
        <tissue evidence="2">Young leaves</tissue>
    </source>
</reference>
<accession>A0A9Q0GRQ9</accession>
<evidence type="ECO:0000256" key="1">
    <source>
        <dbReference type="SAM" id="MobiDB-lite"/>
    </source>
</evidence>